<comment type="caution">
    <text evidence="1">The sequence shown here is derived from an EMBL/GenBank/DDBJ whole genome shotgun (WGS) entry which is preliminary data.</text>
</comment>
<proteinExistence type="predicted"/>
<accession>A0AA39V4E4</accession>
<reference evidence="1" key="1">
    <citation type="submission" date="2023-03" db="EMBL/GenBank/DDBJ databases">
        <title>Complete genome of Cladonia borealis.</title>
        <authorList>
            <person name="Park H."/>
        </authorList>
    </citation>
    <scope>NUCLEOTIDE SEQUENCE</scope>
    <source>
        <strain evidence="1">ANT050790</strain>
    </source>
</reference>
<gene>
    <name evidence="1" type="ORF">JMJ35_006721</name>
</gene>
<dbReference type="InterPro" id="IPR036770">
    <property type="entry name" value="Ankyrin_rpt-contain_sf"/>
</dbReference>
<name>A0AA39V4E4_9LECA</name>
<organism evidence="1 2">
    <name type="scientific">Cladonia borealis</name>
    <dbReference type="NCBI Taxonomy" id="184061"/>
    <lineage>
        <taxon>Eukaryota</taxon>
        <taxon>Fungi</taxon>
        <taxon>Dikarya</taxon>
        <taxon>Ascomycota</taxon>
        <taxon>Pezizomycotina</taxon>
        <taxon>Lecanoromycetes</taxon>
        <taxon>OSLEUM clade</taxon>
        <taxon>Lecanoromycetidae</taxon>
        <taxon>Lecanorales</taxon>
        <taxon>Lecanorineae</taxon>
        <taxon>Cladoniaceae</taxon>
        <taxon>Cladonia</taxon>
    </lineage>
</organism>
<dbReference type="Proteomes" id="UP001166286">
    <property type="component" value="Unassembled WGS sequence"/>
</dbReference>
<dbReference type="Gene3D" id="1.25.40.20">
    <property type="entry name" value="Ankyrin repeat-containing domain"/>
    <property type="match status" value="1"/>
</dbReference>
<evidence type="ECO:0000313" key="1">
    <source>
        <dbReference type="EMBL" id="KAK0511169.1"/>
    </source>
</evidence>
<keyword evidence="2" id="KW-1185">Reference proteome</keyword>
<evidence type="ECO:0000313" key="2">
    <source>
        <dbReference type="Proteomes" id="UP001166286"/>
    </source>
</evidence>
<sequence>MYPFLAYSASNLFQKARRLEIVGNISSYAYIKEVLTPKFGPVHVAVCKRFLTECVCGNDFIWERYPYNATSPFAHGLPKTCEEVIGTYTGDESFSIDEALNEAILGTSIRPHEPNFLRYDLNTLSLVLSKITQIKQSHLERAMAVPAPVHVLKLLLGHRSAENLQIFTDDGRNATLLWLLVCSDISLTNYTSLTDTLKFLIEEGEDLNEPCGSDGTALDYAVRRENDITTALIIKALVYCGAYKTINSISLSKPIKLIDGSGMLRVTTLREYLAGEDGFDPGHVESQKVIVEEYLSKRAVMPT</sequence>
<dbReference type="AlphaFoldDB" id="A0AA39V4E4"/>
<protein>
    <recommendedName>
        <fullName evidence="3">Ankyrin repeat protein</fullName>
    </recommendedName>
</protein>
<dbReference type="EMBL" id="JAFEKC020000014">
    <property type="protein sequence ID" value="KAK0511169.1"/>
    <property type="molecule type" value="Genomic_DNA"/>
</dbReference>
<evidence type="ECO:0008006" key="3">
    <source>
        <dbReference type="Google" id="ProtNLM"/>
    </source>
</evidence>